<gene>
    <name evidence="2" type="ORF">CPAV1605_1087</name>
</gene>
<reference evidence="2" key="1">
    <citation type="submission" date="2019-09" db="EMBL/GenBank/DDBJ databases">
        <authorList>
            <person name="Needham M D."/>
        </authorList>
    </citation>
    <scope>NUCLEOTIDE SEQUENCE</scope>
</reference>
<dbReference type="SUPFAM" id="SSF53927">
    <property type="entry name" value="Cytidine deaminase-like"/>
    <property type="match status" value="1"/>
</dbReference>
<dbReference type="Gene3D" id="3.40.140.10">
    <property type="entry name" value="Cytidine Deaminase, domain 2"/>
    <property type="match status" value="1"/>
</dbReference>
<organism evidence="2">
    <name type="scientific">seawater metagenome</name>
    <dbReference type="NCBI Taxonomy" id="1561972"/>
    <lineage>
        <taxon>unclassified sequences</taxon>
        <taxon>metagenomes</taxon>
        <taxon>ecological metagenomes</taxon>
    </lineage>
</organism>
<dbReference type="AlphaFoldDB" id="A0A5E8CJI4"/>
<protein>
    <submittedName>
        <fullName evidence="2">Cytidine and deoxycytidylate deaminase zinc-binding region</fullName>
    </submittedName>
</protein>
<proteinExistence type="predicted"/>
<sequence>MKKNELITMAMFEALKSNMYHKHGAIIIHRNKIIGRGHNYSIGERRMKNGRWSIHAEMNAIYDCNDHSIISEATLYVVRISPMFINDVNSENFCFKPHIHTKESKPCSKCQKALDKLRITRIWHT</sequence>
<feature type="domain" description="CMP/dCMP-type deaminase" evidence="1">
    <location>
        <begin position="1"/>
        <end position="125"/>
    </location>
</feature>
<name>A0A5E8CJI4_9ZZZZ</name>
<accession>A0A5E8CJI4</accession>
<dbReference type="InterPro" id="IPR002125">
    <property type="entry name" value="CMP_dCMP_dom"/>
</dbReference>
<evidence type="ECO:0000259" key="1">
    <source>
        <dbReference type="PROSITE" id="PS51747"/>
    </source>
</evidence>
<evidence type="ECO:0000313" key="2">
    <source>
        <dbReference type="EMBL" id="VVU95336.1"/>
    </source>
</evidence>
<dbReference type="PROSITE" id="PS51747">
    <property type="entry name" value="CYT_DCMP_DEAMINASES_2"/>
    <property type="match status" value="1"/>
</dbReference>
<dbReference type="GO" id="GO:0003824">
    <property type="term" value="F:catalytic activity"/>
    <property type="evidence" value="ECO:0007669"/>
    <property type="project" value="InterPro"/>
</dbReference>
<dbReference type="Pfam" id="PF00383">
    <property type="entry name" value="dCMP_cyt_deam_1"/>
    <property type="match status" value="1"/>
</dbReference>
<dbReference type="InterPro" id="IPR016193">
    <property type="entry name" value="Cytidine_deaminase-like"/>
</dbReference>
<dbReference type="EMBL" id="CABVLZ010000004">
    <property type="protein sequence ID" value="VVU95336.1"/>
    <property type="molecule type" value="Genomic_DNA"/>
</dbReference>